<keyword evidence="3 6" id="KW-0677">Repeat</keyword>
<dbReference type="EMBL" id="UYRW01010219">
    <property type="protein sequence ID" value="VDM98579.1"/>
    <property type="molecule type" value="Genomic_DNA"/>
</dbReference>
<evidence type="ECO:0000313" key="8">
    <source>
        <dbReference type="EMBL" id="VDM98579.1"/>
    </source>
</evidence>
<keyword evidence="9" id="KW-1185">Reference proteome</keyword>
<keyword evidence="6" id="KW-0732">Signal</keyword>
<keyword evidence="6" id="KW-1133">Transmembrane helix</keyword>
<evidence type="ECO:0000256" key="3">
    <source>
        <dbReference type="ARBA" id="ARBA00022737"/>
    </source>
</evidence>
<feature type="disulfide bond" evidence="5">
    <location>
        <begin position="46"/>
        <end position="55"/>
    </location>
</feature>
<dbReference type="Proteomes" id="UP000271087">
    <property type="component" value="Unassembled WGS sequence"/>
</dbReference>
<evidence type="ECO:0000256" key="2">
    <source>
        <dbReference type="ARBA" id="ARBA00022536"/>
    </source>
</evidence>
<keyword evidence="6" id="KW-0812">Transmembrane</keyword>
<dbReference type="GO" id="GO:0007154">
    <property type="term" value="P:cell communication"/>
    <property type="evidence" value="ECO:0007669"/>
    <property type="project" value="InterPro"/>
</dbReference>
<feature type="disulfide bond" evidence="5">
    <location>
        <begin position="75"/>
        <end position="84"/>
    </location>
</feature>
<dbReference type="WBParaSite" id="nOo.2.0.1.t12298-RA">
    <property type="protein sequence ID" value="nOo.2.0.1.t12298-RA"/>
    <property type="gene ID" value="nOo.2.0.1.g12298"/>
</dbReference>
<proteinExistence type="predicted"/>
<feature type="domain" description="DSL" evidence="7">
    <location>
        <begin position="44"/>
        <end position="84"/>
    </location>
</feature>
<evidence type="ECO:0000313" key="10">
    <source>
        <dbReference type="WBParaSite" id="nOo.2.0.1.t12298-RA"/>
    </source>
</evidence>
<gene>
    <name evidence="8" type="ORF">NOO_LOCUS12298</name>
</gene>
<sequence>MSHFDLKKLMSHDGFQRENVPSGKHWIEETLVKNGFRMEIAYRITCASNHYGPQCRTLCQPIDHFQCTSNGSLVCSAGWEGPRCENGSFHINDLYVS</sequence>
<evidence type="ECO:0000259" key="7">
    <source>
        <dbReference type="PROSITE" id="PS51051"/>
    </source>
</evidence>
<comment type="subcellular location">
    <subcellularLocation>
        <location evidence="6">Membrane</location>
        <topology evidence="6">Single-pass type I membrane protein</topology>
    </subcellularLocation>
</comment>
<dbReference type="SMART" id="SM00051">
    <property type="entry name" value="DSL"/>
    <property type="match status" value="1"/>
</dbReference>
<protein>
    <recommendedName>
        <fullName evidence="6">Delta-like protein</fullName>
    </recommendedName>
</protein>
<dbReference type="STRING" id="42157.A0A182EVV5"/>
<dbReference type="InterPro" id="IPR001774">
    <property type="entry name" value="DSL"/>
</dbReference>
<dbReference type="GO" id="GO:0016020">
    <property type="term" value="C:membrane"/>
    <property type="evidence" value="ECO:0007669"/>
    <property type="project" value="UniProtKB-SubCell"/>
</dbReference>
<keyword evidence="6" id="KW-0472">Membrane</keyword>
<name>A0A182EVV5_ONCOC</name>
<accession>A0A182EVV5</accession>
<dbReference type="AlphaFoldDB" id="A0A182EVV5"/>
<evidence type="ECO:0000256" key="6">
    <source>
        <dbReference type="RuleBase" id="RU280815"/>
    </source>
</evidence>
<dbReference type="PROSITE" id="PS51051">
    <property type="entry name" value="DSL"/>
    <property type="match status" value="1"/>
</dbReference>
<keyword evidence="2 6" id="KW-0245">EGF-like domain</keyword>
<organism evidence="10">
    <name type="scientific">Onchocerca ochengi</name>
    <name type="common">Filarial nematode worm</name>
    <dbReference type="NCBI Taxonomy" id="42157"/>
    <lineage>
        <taxon>Eukaryota</taxon>
        <taxon>Metazoa</taxon>
        <taxon>Ecdysozoa</taxon>
        <taxon>Nematoda</taxon>
        <taxon>Chromadorea</taxon>
        <taxon>Rhabditida</taxon>
        <taxon>Spirurina</taxon>
        <taxon>Spiruromorpha</taxon>
        <taxon>Filarioidea</taxon>
        <taxon>Onchocercidae</taxon>
        <taxon>Onchocerca</taxon>
    </lineage>
</organism>
<reference evidence="10" key="1">
    <citation type="submission" date="2016-06" db="UniProtKB">
        <authorList>
            <consortium name="WormBaseParasite"/>
        </authorList>
    </citation>
    <scope>IDENTIFICATION</scope>
</reference>
<keyword evidence="4 5" id="KW-1015">Disulfide bond</keyword>
<comment type="function">
    <text evidence="6">Putative Notch ligand involved in the mediation of Notch signaling.</text>
</comment>
<evidence type="ECO:0000313" key="9">
    <source>
        <dbReference type="Proteomes" id="UP000271087"/>
    </source>
</evidence>
<keyword evidence="1 6" id="KW-0217">Developmental protein</keyword>
<dbReference type="Gene3D" id="2.10.25.140">
    <property type="match status" value="1"/>
</dbReference>
<evidence type="ECO:0000256" key="5">
    <source>
        <dbReference type="PROSITE-ProRule" id="PRU00377"/>
    </source>
</evidence>
<dbReference type="OrthoDB" id="5980124at2759"/>
<evidence type="ECO:0000256" key="4">
    <source>
        <dbReference type="ARBA" id="ARBA00023157"/>
    </source>
</evidence>
<reference evidence="8 9" key="2">
    <citation type="submission" date="2018-08" db="EMBL/GenBank/DDBJ databases">
        <authorList>
            <person name="Laetsch R D."/>
            <person name="Stevens L."/>
            <person name="Kumar S."/>
            <person name="Blaxter L. M."/>
        </authorList>
    </citation>
    <scope>NUCLEOTIDE SEQUENCE [LARGE SCALE GENOMIC DNA]</scope>
</reference>
<dbReference type="Pfam" id="PF01414">
    <property type="entry name" value="DSL"/>
    <property type="match status" value="1"/>
</dbReference>
<evidence type="ECO:0000256" key="1">
    <source>
        <dbReference type="ARBA" id="ARBA00022473"/>
    </source>
</evidence>
<comment type="caution">
    <text evidence="5">Lacks conserved residue(s) required for the propagation of feature annotation.</text>
</comment>